<dbReference type="EMBL" id="KL363215">
    <property type="protein sequence ID" value="KFD53568.1"/>
    <property type="molecule type" value="Genomic_DNA"/>
</dbReference>
<evidence type="ECO:0000313" key="1">
    <source>
        <dbReference type="EMBL" id="KFD53568.1"/>
    </source>
</evidence>
<evidence type="ECO:0000313" key="2">
    <source>
        <dbReference type="Proteomes" id="UP000030764"/>
    </source>
</evidence>
<dbReference type="Proteomes" id="UP000030764">
    <property type="component" value="Unassembled WGS sequence"/>
</dbReference>
<proteinExistence type="predicted"/>
<dbReference type="AlphaFoldDB" id="A0A085M8M2"/>
<protein>
    <submittedName>
        <fullName evidence="1">Uncharacterized protein</fullName>
    </submittedName>
</protein>
<sequence>MNYHESFQSVHTAVDLMAFIAGIMNVNGQGSSESARTGYQRCFQKSVRLLQISENFLAIAQKAKDLSGRLQDTLPSFHDFNRYLSNLVEYLNGREEPLSQLIHDISKVQRMLGLFQKDTELLSEALTVTLAEPLFSDQKLFMAHMKHLTTVYHGVYKCCIGMKVKRPSGTKHTKRIRVSSNVRTLQHKLILKNFKNKGKLDVERSSKCPLFFNKALDDLSNCEKQLEHKFVQRLLAAMQLQRSVEFTLASQKTAVIEDATKSSAMNASIICEERMDDNSILRESLLALTSTDEMDKILANSLLTENQAVQPATPAEVKYFQHACTAKPSVIINNCRSAADTANFEFGNKATLNLVRSDVGSADVSKIKLNADSFLSAPTPSAFQNSQSTKRTSDIATKKALGERSTTVTSQNRGYGGNSMSKFAHCQSKVRTCNAQRGKLRCWDSRNIAPNPCNTKVEPNGKKIFATQRDDHAAAHALVSQDSKTANLASRIPRHVYFLRWNAKGLYSRYANVPADALLQKRVK</sequence>
<reference evidence="1 2" key="1">
    <citation type="journal article" date="2014" name="Nat. Genet.">
        <title>Genome and transcriptome of the porcine whipworm Trichuris suis.</title>
        <authorList>
            <person name="Jex A.R."/>
            <person name="Nejsum P."/>
            <person name="Schwarz E.M."/>
            <person name="Hu L."/>
            <person name="Young N.D."/>
            <person name="Hall R.S."/>
            <person name="Korhonen P.K."/>
            <person name="Liao S."/>
            <person name="Thamsborg S."/>
            <person name="Xia J."/>
            <person name="Xu P."/>
            <person name="Wang S."/>
            <person name="Scheerlinck J.P."/>
            <person name="Hofmann A."/>
            <person name="Sternberg P.W."/>
            <person name="Wang J."/>
            <person name="Gasser R.B."/>
        </authorList>
    </citation>
    <scope>NUCLEOTIDE SEQUENCE [LARGE SCALE GENOMIC DNA]</scope>
    <source>
        <strain evidence="1">DCEP-RM93M</strain>
    </source>
</reference>
<gene>
    <name evidence="1" type="ORF">M513_05484</name>
</gene>
<organism evidence="1 2">
    <name type="scientific">Trichuris suis</name>
    <name type="common">pig whipworm</name>
    <dbReference type="NCBI Taxonomy" id="68888"/>
    <lineage>
        <taxon>Eukaryota</taxon>
        <taxon>Metazoa</taxon>
        <taxon>Ecdysozoa</taxon>
        <taxon>Nematoda</taxon>
        <taxon>Enoplea</taxon>
        <taxon>Dorylaimia</taxon>
        <taxon>Trichinellida</taxon>
        <taxon>Trichuridae</taxon>
        <taxon>Trichuris</taxon>
    </lineage>
</organism>
<accession>A0A085M8M2</accession>
<keyword evidence="2" id="KW-1185">Reference proteome</keyword>
<name>A0A085M8M2_9BILA</name>